<feature type="transmembrane region" description="Helical" evidence="1">
    <location>
        <begin position="105"/>
        <end position="127"/>
    </location>
</feature>
<evidence type="ECO:0000313" key="2">
    <source>
        <dbReference type="EMBL" id="AMJ40056.1"/>
    </source>
</evidence>
<organism evidence="3 5">
    <name type="scientific">Anaerotignum propionicum DSM 1682</name>
    <dbReference type="NCBI Taxonomy" id="991789"/>
    <lineage>
        <taxon>Bacteria</taxon>
        <taxon>Bacillati</taxon>
        <taxon>Bacillota</taxon>
        <taxon>Clostridia</taxon>
        <taxon>Lachnospirales</taxon>
        <taxon>Anaerotignaceae</taxon>
        <taxon>Anaerotignum</taxon>
    </lineage>
</organism>
<evidence type="ECO:0000256" key="1">
    <source>
        <dbReference type="SAM" id="Phobius"/>
    </source>
</evidence>
<evidence type="ECO:0000313" key="4">
    <source>
        <dbReference type="Proteomes" id="UP000068026"/>
    </source>
</evidence>
<feature type="transmembrane region" description="Helical" evidence="1">
    <location>
        <begin position="48"/>
        <end position="74"/>
    </location>
</feature>
<name>A0A0X8V8F9_ANAPI</name>
<evidence type="ECO:0000313" key="5">
    <source>
        <dbReference type="Proteomes" id="UP000184204"/>
    </source>
</evidence>
<gene>
    <name evidence="2" type="ORF">CPRO_04470</name>
    <name evidence="3" type="ORF">SAMN02745151_01830</name>
</gene>
<protein>
    <submittedName>
        <fullName evidence="2">Small multi-drug export protein</fullName>
    </submittedName>
    <submittedName>
        <fullName evidence="3">Uncharacterized membrane protein</fullName>
    </submittedName>
</protein>
<feature type="transmembrane region" description="Helical" evidence="1">
    <location>
        <begin position="139"/>
        <end position="161"/>
    </location>
</feature>
<dbReference type="Proteomes" id="UP000184204">
    <property type="component" value="Unassembled WGS sequence"/>
</dbReference>
<reference evidence="2 4" key="1">
    <citation type="journal article" date="2016" name="Genome Announc.">
        <title>Complete Genome Sequence of the Amino Acid-Fermenting Clostridium propionicum X2 (DSM 1682).</title>
        <authorList>
            <person name="Poehlein A."/>
            <person name="Schlien K."/>
            <person name="Chowdhury N.P."/>
            <person name="Gottschalk G."/>
            <person name="Buckel W."/>
            <person name="Daniel R."/>
        </authorList>
    </citation>
    <scope>NUCLEOTIDE SEQUENCE [LARGE SCALE GENOMIC DNA]</scope>
    <source>
        <strain evidence="2 4">X2</strain>
    </source>
</reference>
<proteinExistence type="predicted"/>
<keyword evidence="4" id="KW-1185">Reference proteome</keyword>
<dbReference type="Proteomes" id="UP000068026">
    <property type="component" value="Chromosome"/>
</dbReference>
<dbReference type="EMBL" id="FQUA01000007">
    <property type="protein sequence ID" value="SHE79587.1"/>
    <property type="molecule type" value="Genomic_DNA"/>
</dbReference>
<dbReference type="PANTHER" id="PTHR36007:SF2">
    <property type="entry name" value="TRANSPORT PROTEIN-RELATED"/>
    <property type="match status" value="1"/>
</dbReference>
<reference evidence="3" key="4">
    <citation type="submission" date="2016-11" db="EMBL/GenBank/DDBJ databases">
        <authorList>
            <person name="Varghese N."/>
            <person name="Submissions S."/>
        </authorList>
    </citation>
    <scope>NUCLEOTIDE SEQUENCE</scope>
    <source>
        <strain evidence="3">DSM 1682</strain>
    </source>
</reference>
<reference evidence="4" key="2">
    <citation type="submission" date="2016-01" db="EMBL/GenBank/DDBJ databases">
        <authorList>
            <person name="Poehlein A."/>
            <person name="Schlien K."/>
            <person name="Gottschalk G."/>
            <person name="Buckel W."/>
            <person name="Daniel R."/>
        </authorList>
    </citation>
    <scope>NUCLEOTIDE SEQUENCE [LARGE SCALE GENOMIC DNA]</scope>
    <source>
        <strain evidence="4">X2</strain>
    </source>
</reference>
<reference evidence="5" key="3">
    <citation type="submission" date="2016-11" db="EMBL/GenBank/DDBJ databases">
        <authorList>
            <person name="Jaros S."/>
            <person name="Januszkiewicz K."/>
            <person name="Wedrychowicz H."/>
        </authorList>
    </citation>
    <scope>NUCLEOTIDE SEQUENCE [LARGE SCALE GENOMIC DNA]</scope>
    <source>
        <strain evidence="5">DSM 1682</strain>
    </source>
</reference>
<feature type="transmembrane region" description="Helical" evidence="1">
    <location>
        <begin position="21"/>
        <end position="42"/>
    </location>
</feature>
<dbReference type="KEGG" id="cpro:CPRO_04470"/>
<dbReference type="RefSeq" id="WP_066047391.1">
    <property type="nucleotide sequence ID" value="NZ_CP014223.1"/>
</dbReference>
<keyword evidence="1" id="KW-1133">Transmembrane helix</keyword>
<sequence length="168" mass="18619">MAETIANWFVTNLQGSIAREFIVFIVSMLPILELRGGIIAGFAMQMNWLPTFIIALIGNLLPIPFILLFIRYIFKVLEKTPLRNFVTWCENKANAKSDQIRKYEYWGIFLFVAVPLPGTGAWMGALISALLNLDPKKSFPVIVLGVITAGIIVSILSFGLLGRLGFGA</sequence>
<dbReference type="PANTHER" id="PTHR36007">
    <property type="entry name" value="TRANSPORT PROTEIN-RELATED"/>
    <property type="match status" value="1"/>
</dbReference>
<keyword evidence="1" id="KW-0812">Transmembrane</keyword>
<dbReference type="AlphaFoldDB" id="A0A0X8V8F9"/>
<keyword evidence="1" id="KW-0472">Membrane</keyword>
<accession>A0A0X8V8F9</accession>
<dbReference type="InterPro" id="IPR009577">
    <property type="entry name" value="Sm_multidrug_ex"/>
</dbReference>
<dbReference type="EMBL" id="CP014223">
    <property type="protein sequence ID" value="AMJ40056.1"/>
    <property type="molecule type" value="Genomic_DNA"/>
</dbReference>
<dbReference type="Pfam" id="PF06695">
    <property type="entry name" value="Sm_multidrug_ex"/>
    <property type="match status" value="1"/>
</dbReference>
<evidence type="ECO:0000313" key="3">
    <source>
        <dbReference type="EMBL" id="SHE79587.1"/>
    </source>
</evidence>